<dbReference type="Proteomes" id="UP000253094">
    <property type="component" value="Unassembled WGS sequence"/>
</dbReference>
<comment type="caution">
    <text evidence="1">The sequence shown here is derived from an EMBL/GenBank/DDBJ whole genome shotgun (WGS) entry which is preliminary data.</text>
</comment>
<dbReference type="RefSeq" id="WP_114033454.1">
    <property type="nucleotide sequence ID" value="NZ_QOIL01000030.1"/>
</dbReference>
<protein>
    <submittedName>
        <fullName evidence="1">Uncharacterized protein</fullName>
    </submittedName>
</protein>
<evidence type="ECO:0000313" key="1">
    <source>
        <dbReference type="EMBL" id="RCG21117.1"/>
    </source>
</evidence>
<evidence type="ECO:0000313" key="2">
    <source>
        <dbReference type="Proteomes" id="UP000253094"/>
    </source>
</evidence>
<dbReference type="AlphaFoldDB" id="A0A367EUP0"/>
<sequence length="137" mass="15239">MSKEDWRFDIGDPLVDRVAQDGDRPVSGRDQLTPERAAYVVRVRQVLRDPGHAEAIAPWLTRACTECEEQSSAADPHSVVGDGWVLVPCGEHWSHVMVDGWVVIGCEGYRIVSPVALGLGPASEWEDWRTYGTRQVL</sequence>
<reference evidence="1 2" key="1">
    <citation type="submission" date="2018-06" db="EMBL/GenBank/DDBJ databases">
        <title>Sphaerisporangium craniellae sp. nov., isolated from a marine sponge in the South China Sea.</title>
        <authorList>
            <person name="Li L."/>
        </authorList>
    </citation>
    <scope>NUCLEOTIDE SEQUENCE [LARGE SCALE GENOMIC DNA]</scope>
    <source>
        <strain evidence="1 2">CCTCC AA 208026</strain>
    </source>
</reference>
<gene>
    <name evidence="1" type="ORF">DQ384_36490</name>
</gene>
<organism evidence="1 2">
    <name type="scientific">Sphaerisporangium album</name>
    <dbReference type="NCBI Taxonomy" id="509200"/>
    <lineage>
        <taxon>Bacteria</taxon>
        <taxon>Bacillati</taxon>
        <taxon>Actinomycetota</taxon>
        <taxon>Actinomycetes</taxon>
        <taxon>Streptosporangiales</taxon>
        <taxon>Streptosporangiaceae</taxon>
        <taxon>Sphaerisporangium</taxon>
    </lineage>
</organism>
<dbReference type="EMBL" id="QOIL01000030">
    <property type="protein sequence ID" value="RCG21117.1"/>
    <property type="molecule type" value="Genomic_DNA"/>
</dbReference>
<name>A0A367EUP0_9ACTN</name>
<accession>A0A367EUP0</accession>
<keyword evidence="2" id="KW-1185">Reference proteome</keyword>
<proteinExistence type="predicted"/>